<evidence type="ECO:0000313" key="3">
    <source>
        <dbReference type="Proteomes" id="UP000292307"/>
    </source>
</evidence>
<reference evidence="1" key="3">
    <citation type="submission" date="2022-12" db="EMBL/GenBank/DDBJ databases">
        <authorList>
            <person name="Sun Q."/>
            <person name="Kim S."/>
        </authorList>
    </citation>
    <scope>NUCLEOTIDE SEQUENCE</scope>
    <source>
        <strain evidence="1">KCTC 12343</strain>
    </source>
</reference>
<dbReference type="EMBL" id="BMWV01000005">
    <property type="protein sequence ID" value="GGY42613.1"/>
    <property type="molecule type" value="Genomic_DNA"/>
</dbReference>
<reference evidence="2 3" key="2">
    <citation type="submission" date="2019-02" db="EMBL/GenBank/DDBJ databases">
        <title>Draft Genome Sequences of Six Type Strains of the Genus Massilia.</title>
        <authorList>
            <person name="Miess H."/>
            <person name="Frediansyhah A."/>
            <person name="Gross H."/>
        </authorList>
    </citation>
    <scope>NUCLEOTIDE SEQUENCE [LARGE SCALE GENOMIC DNA]</scope>
    <source>
        <strain evidence="2 3">DSM 17472</strain>
    </source>
</reference>
<accession>A0A411X0I9</accession>
<reference evidence="1" key="1">
    <citation type="journal article" date="2014" name="Int. J. Syst. Evol. Microbiol.">
        <title>Complete genome sequence of Corynebacterium casei LMG S-19264T (=DSM 44701T), isolated from a smear-ripened cheese.</title>
        <authorList>
            <consortium name="US DOE Joint Genome Institute (JGI-PGF)"/>
            <person name="Walter F."/>
            <person name="Albersmeier A."/>
            <person name="Kalinowski J."/>
            <person name="Ruckert C."/>
        </authorList>
    </citation>
    <scope>NUCLEOTIDE SEQUENCE</scope>
    <source>
        <strain evidence="1">KCTC 12343</strain>
    </source>
</reference>
<sequence length="62" mass="7082">MHDEHAAREQVSRSDAATAAIIEEALRLCDSEGIDGAIRYMEQRKLDRTTILRVLCSPKFHR</sequence>
<organism evidence="1 4">
    <name type="scientific">Pseudoduganella albidiflava</name>
    <dbReference type="NCBI Taxonomy" id="321983"/>
    <lineage>
        <taxon>Bacteria</taxon>
        <taxon>Pseudomonadati</taxon>
        <taxon>Pseudomonadota</taxon>
        <taxon>Betaproteobacteria</taxon>
        <taxon>Burkholderiales</taxon>
        <taxon>Oxalobacteraceae</taxon>
        <taxon>Telluria group</taxon>
        <taxon>Pseudoduganella</taxon>
    </lineage>
</organism>
<dbReference type="AlphaFoldDB" id="A0A411X0I9"/>
<dbReference type="OrthoDB" id="8759626at2"/>
<evidence type="ECO:0000313" key="2">
    <source>
        <dbReference type="EMBL" id="QBI02464.1"/>
    </source>
</evidence>
<evidence type="ECO:0000313" key="1">
    <source>
        <dbReference type="EMBL" id="GGY42613.1"/>
    </source>
</evidence>
<gene>
    <name evidence="2" type="ORF">EYF70_17665</name>
    <name evidence="1" type="ORF">GCM10007387_25750</name>
</gene>
<name>A0A411X0I9_9BURK</name>
<protein>
    <submittedName>
        <fullName evidence="1">Uncharacterized protein</fullName>
    </submittedName>
</protein>
<dbReference type="RefSeq" id="WP_131146577.1">
    <property type="nucleotide sequence ID" value="NZ_BMWV01000005.1"/>
</dbReference>
<proteinExistence type="predicted"/>
<dbReference type="Proteomes" id="UP000292307">
    <property type="component" value="Chromosome"/>
</dbReference>
<dbReference type="Proteomes" id="UP000628442">
    <property type="component" value="Unassembled WGS sequence"/>
</dbReference>
<dbReference type="EMBL" id="CP036401">
    <property type="protein sequence ID" value="QBI02464.1"/>
    <property type="molecule type" value="Genomic_DNA"/>
</dbReference>
<keyword evidence="3" id="KW-1185">Reference proteome</keyword>
<evidence type="ECO:0000313" key="4">
    <source>
        <dbReference type="Proteomes" id="UP000628442"/>
    </source>
</evidence>